<dbReference type="AlphaFoldDB" id="A0AAF1K190"/>
<dbReference type="EMBL" id="JAAEDH010000007">
    <property type="protein sequence ID" value="MBR0655053.1"/>
    <property type="molecule type" value="Genomic_DNA"/>
</dbReference>
<evidence type="ECO:0000313" key="3">
    <source>
        <dbReference type="Proteomes" id="UP001196068"/>
    </source>
</evidence>
<organism evidence="2 3">
    <name type="scientific">Plastoroseomonas arctica</name>
    <dbReference type="NCBI Taxonomy" id="1509237"/>
    <lineage>
        <taxon>Bacteria</taxon>
        <taxon>Pseudomonadati</taxon>
        <taxon>Pseudomonadota</taxon>
        <taxon>Alphaproteobacteria</taxon>
        <taxon>Acetobacterales</taxon>
        <taxon>Acetobacteraceae</taxon>
        <taxon>Plastoroseomonas</taxon>
    </lineage>
</organism>
<accession>A0AAF1K190</accession>
<name>A0AAF1K190_9PROT</name>
<gene>
    <name evidence="2" type="ORF">GXW79_08170</name>
</gene>
<keyword evidence="3" id="KW-1185">Reference proteome</keyword>
<feature type="region of interest" description="Disordered" evidence="1">
    <location>
        <begin position="70"/>
        <end position="103"/>
    </location>
</feature>
<dbReference type="Proteomes" id="UP001196068">
    <property type="component" value="Unassembled WGS sequence"/>
</dbReference>
<evidence type="ECO:0000313" key="2">
    <source>
        <dbReference type="EMBL" id="MBR0655053.1"/>
    </source>
</evidence>
<evidence type="ECO:0000256" key="1">
    <source>
        <dbReference type="SAM" id="MobiDB-lite"/>
    </source>
</evidence>
<protein>
    <submittedName>
        <fullName evidence="2">Uncharacterized protein</fullName>
    </submittedName>
</protein>
<dbReference type="RefSeq" id="WP_211873887.1">
    <property type="nucleotide sequence ID" value="NZ_JAAEDH010000007.1"/>
</dbReference>
<proteinExistence type="predicted"/>
<comment type="caution">
    <text evidence="2">The sequence shown here is derived from an EMBL/GenBank/DDBJ whole genome shotgun (WGS) entry which is preliminary data.</text>
</comment>
<sequence>MTATANMIFADGMSDIAIANGVARITLAQTGAEGKTVPVAQLCVPVTQLPALANGLVQMLKQLQEKAQAAAAAAVPTAPQQENPPQLGGPTLSPGAFRFGDKN</sequence>
<feature type="compositionally biased region" description="Low complexity" evidence="1">
    <location>
        <begin position="70"/>
        <end position="81"/>
    </location>
</feature>
<reference evidence="2" key="1">
    <citation type="submission" date="2020-01" db="EMBL/GenBank/DDBJ databases">
        <authorList>
            <person name="Rat A."/>
        </authorList>
    </citation>
    <scope>NUCLEOTIDE SEQUENCE</scope>
    <source>
        <strain evidence="2">LMG 28251</strain>
    </source>
</reference>
<reference evidence="2" key="2">
    <citation type="journal article" date="2021" name="Syst. Appl. Microbiol.">
        <title>Roseomonas hellenica sp. nov., isolated from roots of wild-growing Alkanna tinctoria.</title>
        <authorList>
            <person name="Rat A."/>
            <person name="Naranjo H.D."/>
            <person name="Lebbe L."/>
            <person name="Cnockaert M."/>
            <person name="Krigas N."/>
            <person name="Grigoriadou K."/>
            <person name="Maloupa E."/>
            <person name="Willems A."/>
        </authorList>
    </citation>
    <scope>NUCLEOTIDE SEQUENCE</scope>
    <source>
        <strain evidence="2">LMG 28251</strain>
    </source>
</reference>